<keyword evidence="2" id="KW-1185">Reference proteome</keyword>
<dbReference type="InterPro" id="IPR036977">
    <property type="entry name" value="DNA_primase_Znf_CHC2"/>
</dbReference>
<proteinExistence type="predicted"/>
<name>A0ABU5SGK7_9BACT</name>
<dbReference type="Pfam" id="PF13155">
    <property type="entry name" value="Toprim_2"/>
    <property type="match status" value="1"/>
</dbReference>
<accession>A0ABU5SGK7</accession>
<dbReference type="Proteomes" id="UP001302222">
    <property type="component" value="Unassembled WGS sequence"/>
</dbReference>
<gene>
    <name evidence="1" type="ORF">VB798_07410</name>
</gene>
<dbReference type="RefSeq" id="WP_323257517.1">
    <property type="nucleotide sequence ID" value="NZ_JAYGIM010000005.1"/>
</dbReference>
<evidence type="ECO:0000313" key="2">
    <source>
        <dbReference type="Proteomes" id="UP001302222"/>
    </source>
</evidence>
<comment type="caution">
    <text evidence="1">The sequence shown here is derived from an EMBL/GenBank/DDBJ whole genome shotgun (WGS) entry which is preliminary data.</text>
</comment>
<sequence length="308" mass="35544">MENAMNIDHAKSISMLEILEKLDIKPHKVTESKVLYSSPLRKEKTPSFYVYRKTNSWYDYGEGAGGDLIAFASHYLRSCNEADTMQDALRWIKNMAGDNYTIHSLLIDVDKHVEEQPGLILKSKKTIQHRALVLYLEKRGIGLKLAQKHLKEVQVQNKETKKNIFALGFANEDGGYEIRNPFFKGSLKPKGITFIRGKKPKPDGIHLFEGFMDYLSAIHDLDGQSFEEDTIVLNSVSCIKQAFAYIHNYGYKTAYTWMDNDNTGRKADIILGEFFKTEDDIRYIKMNRMYAPHKDVNAWHMHKHNLTL</sequence>
<organism evidence="1 2">
    <name type="scientific">Arcicella lustrica</name>
    <dbReference type="NCBI Taxonomy" id="2984196"/>
    <lineage>
        <taxon>Bacteria</taxon>
        <taxon>Pseudomonadati</taxon>
        <taxon>Bacteroidota</taxon>
        <taxon>Cytophagia</taxon>
        <taxon>Cytophagales</taxon>
        <taxon>Flectobacillaceae</taxon>
        <taxon>Arcicella</taxon>
    </lineage>
</organism>
<dbReference type="EMBL" id="JAYGIM010000005">
    <property type="protein sequence ID" value="MEA5426396.1"/>
    <property type="molecule type" value="Genomic_DNA"/>
</dbReference>
<protein>
    <submittedName>
        <fullName evidence="1">Toprim domain-containing protein</fullName>
    </submittedName>
</protein>
<evidence type="ECO:0000313" key="1">
    <source>
        <dbReference type="EMBL" id="MEA5426396.1"/>
    </source>
</evidence>
<dbReference type="SUPFAM" id="SSF57783">
    <property type="entry name" value="Zinc beta-ribbon"/>
    <property type="match status" value="1"/>
</dbReference>
<dbReference type="Gene3D" id="3.40.1360.10">
    <property type="match status" value="1"/>
</dbReference>
<reference evidence="1 2" key="1">
    <citation type="submission" date="2023-12" db="EMBL/GenBank/DDBJ databases">
        <title>Novel species of the genus Arcicella isolated from rivers.</title>
        <authorList>
            <person name="Lu H."/>
        </authorList>
    </citation>
    <scope>NUCLEOTIDE SEQUENCE [LARGE SCALE GENOMIC DNA]</scope>
    <source>
        <strain evidence="1 2">DC25W</strain>
    </source>
</reference>
<dbReference type="Gene3D" id="3.90.580.10">
    <property type="entry name" value="Zinc finger, CHC2-type domain"/>
    <property type="match status" value="1"/>
</dbReference>